<feature type="compositionally biased region" description="Polar residues" evidence="6">
    <location>
        <begin position="119"/>
        <end position="138"/>
    </location>
</feature>
<evidence type="ECO:0000256" key="5">
    <source>
        <dbReference type="ARBA" id="ARBA00037982"/>
    </source>
</evidence>
<reference evidence="10" key="2">
    <citation type="submission" date="2020-04" db="EMBL/GenBank/DDBJ databases">
        <authorList>
            <consortium name="NCBI Genome Project"/>
        </authorList>
    </citation>
    <scope>NUCLEOTIDE SEQUENCE</scope>
    <source>
        <strain evidence="10">CBS 781.70</strain>
    </source>
</reference>
<feature type="compositionally biased region" description="Polar residues" evidence="6">
    <location>
        <begin position="359"/>
        <end position="368"/>
    </location>
</feature>
<dbReference type="GO" id="GO:0005634">
    <property type="term" value="C:nucleus"/>
    <property type="evidence" value="ECO:0007669"/>
    <property type="project" value="TreeGrafter"/>
</dbReference>
<dbReference type="Gene3D" id="3.30.200.20">
    <property type="entry name" value="Phosphorylase Kinase, domain 1"/>
    <property type="match status" value="1"/>
</dbReference>
<accession>A0A6G1FYJ7</accession>
<feature type="compositionally biased region" description="Polar residues" evidence="6">
    <location>
        <begin position="159"/>
        <end position="168"/>
    </location>
</feature>
<dbReference type="GO" id="GO:0005737">
    <property type="term" value="C:cytoplasm"/>
    <property type="evidence" value="ECO:0007669"/>
    <property type="project" value="TreeGrafter"/>
</dbReference>
<feature type="region of interest" description="Disordered" evidence="6">
    <location>
        <begin position="249"/>
        <end position="310"/>
    </location>
</feature>
<evidence type="ECO:0000256" key="4">
    <source>
        <dbReference type="ARBA" id="ARBA00022840"/>
    </source>
</evidence>
<sequence length="1084" mass="117945">NFSPSRENGATLHAPSPTHHPHDPNLTRISSIDKLRRSLSKSPSKISRLHLSTHSPSRTPNTPTSFFLHNQQHSTTPASPKFRHLEFTATPIPDTHAQPTARKPKFNLRRPAALRSPRTRTSPQSPLRTALTESSSLGNVKVAPHAQQHATLGEENLDHNMTGTQTVVDGSGPPQPMKFEIPGLRSSETPRPKPDFSHLNHSHRSSPLKRGDGHVNFDQASTGSPVAKRRSLHGASLASDFDVFNQDFGSTSTSRSPNSHGKDFDTIDWAQPATPIKVSSPRRSLSLRRSTMQQRQSQSHGPSRVKMLDHSSGEPLLSATAALKAKQRMSLDGSSLGGASPPPKPGSPFTSSHPFEMSQPKTKSTSLASHLPHPLSKAITASSSNSSLVSEDMSHQPAMFRPPPPPASTTGSNASQAESFSRSLPIGASRPAAGRVQSLLAGNGRNLEAQGQATPDYKNAKPLPGAFMSTGLISKKHRNVDVAPPGGIGGYQMPDTPSKRVSFPPLRSSPHPINRAKQRHEFGTPSTPYSPHMTAASPVSFGKGVSIFGCRESQAPGQRRASFLSIDGDDMGNSPTGNMDSQSSNDELPPTPTKPSGEGSRRSKENSLRNRFCKPHTPLNPLRQSSNMTRDSATPPNGSESGRRSPHTPLADSSFEFNRPSTSIGIPNDAESSFSRRGPPPATPTAPRENGFNFSFGPGHAAASVTQNDVDTALTSRFDIVTLQGSGEFSLVYRVERRPGMLLQFSSPSTSLSPVQNAVWAVKKSKRPYSGMKDRENKLREVEVLRALRGHDHIVRFADSWESKGYLYIQTEYCENGNLKDFLTQAGYKARLDDFRIWKILLELSEGIGYIHTSNVIHLDLKPANIFIDWEGVLKIGDFGLASSWPAPRNIDGEGDREYIAPEVLAGRFDKPADLFALGMIMLEIAGNIVLPDNGASWQRLRAGDLRDLPSLTWSEESMLPRDASGDPIEASSPRAQSFHADAPVDATPRTRLTRSSHARAHSESPRAPPAPQLRPSHLPHPPPFMADPQHAESLDALVQWMIAPEPETRPTVDELYCREGVQWVRARRRAGATVYEGNWGPGD</sequence>
<reference evidence="8 10" key="1">
    <citation type="submission" date="2020-01" db="EMBL/GenBank/DDBJ databases">
        <authorList>
            <consortium name="DOE Joint Genome Institute"/>
            <person name="Haridas S."/>
            <person name="Albert R."/>
            <person name="Binder M."/>
            <person name="Bloem J."/>
            <person name="Labutti K."/>
            <person name="Salamov A."/>
            <person name="Andreopoulos B."/>
            <person name="Baker S.E."/>
            <person name="Barry K."/>
            <person name="Bills G."/>
            <person name="Bluhm B.H."/>
            <person name="Cannon C."/>
            <person name="Castanera R."/>
            <person name="Culley D.E."/>
            <person name="Daum C."/>
            <person name="Ezra D."/>
            <person name="Gonzalez J.B."/>
            <person name="Henrissat B."/>
            <person name="Kuo A."/>
            <person name="Liang C."/>
            <person name="Lipzen A."/>
            <person name="Lutzoni F."/>
            <person name="Magnuson J."/>
            <person name="Mondo S."/>
            <person name="Nolan M."/>
            <person name="Ohm R."/>
            <person name="Pangilinan J."/>
            <person name="Park H.-J."/>
            <person name="Ramirez L."/>
            <person name="Alfaro M."/>
            <person name="Sun H."/>
            <person name="Tritt A."/>
            <person name="Yoshinaga Y."/>
            <person name="Zwiers L.-H."/>
            <person name="Turgeon B.G."/>
            <person name="Goodwin S.B."/>
            <person name="Spatafora J.W."/>
            <person name="Crous P.W."/>
            <person name="Grigoriev I.V."/>
        </authorList>
    </citation>
    <scope>NUCLEOTIDE SEQUENCE</scope>
    <source>
        <strain evidence="8 10">CBS 781.70</strain>
    </source>
</reference>
<evidence type="ECO:0000256" key="3">
    <source>
        <dbReference type="ARBA" id="ARBA00022777"/>
    </source>
</evidence>
<proteinExistence type="inferred from homology"/>
<dbReference type="SUPFAM" id="SSF56112">
    <property type="entry name" value="Protein kinase-like (PK-like)"/>
    <property type="match status" value="1"/>
</dbReference>
<dbReference type="GeneID" id="54415977"/>
<dbReference type="FunFam" id="3.30.200.20:FF:000611">
    <property type="entry name" value="Protein kinase, putative"/>
    <property type="match status" value="1"/>
</dbReference>
<keyword evidence="2" id="KW-0547">Nucleotide-binding</keyword>
<feature type="non-terminal residue" evidence="8">
    <location>
        <position position="1"/>
    </location>
</feature>
<feature type="compositionally biased region" description="Polar residues" evidence="6">
    <location>
        <begin position="655"/>
        <end position="675"/>
    </location>
</feature>
<dbReference type="PANTHER" id="PTHR11042:SF196">
    <property type="entry name" value="MITOSIS INHIBITOR PROTEIN KINASE SWE1"/>
    <property type="match status" value="1"/>
</dbReference>
<feature type="region of interest" description="Disordered" evidence="6">
    <location>
        <begin position="564"/>
        <end position="697"/>
    </location>
</feature>
<evidence type="ECO:0000313" key="10">
    <source>
        <dbReference type="RefSeq" id="XP_033532423.1"/>
    </source>
</evidence>
<dbReference type="AlphaFoldDB" id="A0A6G1FYJ7"/>
<dbReference type="PROSITE" id="PS50011">
    <property type="entry name" value="PROTEIN_KINASE_DOM"/>
    <property type="match status" value="1"/>
</dbReference>
<feature type="compositionally biased region" description="Polar residues" evidence="6">
    <location>
        <begin position="573"/>
        <end position="586"/>
    </location>
</feature>
<feature type="compositionally biased region" description="Polar residues" evidence="6">
    <location>
        <begin position="408"/>
        <end position="422"/>
    </location>
</feature>
<protein>
    <submittedName>
        <fullName evidence="8 10">Kinase-like protein</fullName>
    </submittedName>
</protein>
<dbReference type="Gene3D" id="1.10.510.10">
    <property type="entry name" value="Transferase(Phosphotransferase) domain 1"/>
    <property type="match status" value="1"/>
</dbReference>
<evidence type="ECO:0000256" key="1">
    <source>
        <dbReference type="ARBA" id="ARBA00022679"/>
    </source>
</evidence>
<evidence type="ECO:0000313" key="8">
    <source>
        <dbReference type="EMBL" id="KAF1810792.1"/>
    </source>
</evidence>
<dbReference type="InterPro" id="IPR000719">
    <property type="entry name" value="Prot_kinase_dom"/>
</dbReference>
<feature type="compositionally biased region" description="Pro residues" evidence="6">
    <location>
        <begin position="1007"/>
        <end position="1026"/>
    </location>
</feature>
<evidence type="ECO:0000313" key="9">
    <source>
        <dbReference type="Proteomes" id="UP000504638"/>
    </source>
</evidence>
<dbReference type="InterPro" id="IPR011009">
    <property type="entry name" value="Kinase-like_dom_sf"/>
</dbReference>
<keyword evidence="4" id="KW-0067">ATP-binding</keyword>
<comment type="similarity">
    <text evidence="5">Belongs to the protein kinase superfamily. Ser/Thr protein kinase family. GCN2 subfamily.</text>
</comment>
<dbReference type="GO" id="GO:0005524">
    <property type="term" value="F:ATP binding"/>
    <property type="evidence" value="ECO:0007669"/>
    <property type="project" value="UniProtKB-KW"/>
</dbReference>
<evidence type="ECO:0000256" key="6">
    <source>
        <dbReference type="SAM" id="MobiDB-lite"/>
    </source>
</evidence>
<feature type="compositionally biased region" description="Basic and acidic residues" evidence="6">
    <location>
        <begin position="20"/>
        <end position="36"/>
    </location>
</feature>
<feature type="compositionally biased region" description="Polar residues" evidence="6">
    <location>
        <begin position="622"/>
        <end position="640"/>
    </location>
</feature>
<dbReference type="SMART" id="SM00220">
    <property type="entry name" value="S_TKc"/>
    <property type="match status" value="1"/>
</dbReference>
<dbReference type="InterPro" id="IPR008271">
    <property type="entry name" value="Ser/Thr_kinase_AS"/>
</dbReference>
<reference evidence="10" key="3">
    <citation type="submission" date="2025-04" db="UniProtKB">
        <authorList>
            <consortium name="RefSeq"/>
        </authorList>
    </citation>
    <scope>IDENTIFICATION</scope>
    <source>
        <strain evidence="10">CBS 781.70</strain>
    </source>
</reference>
<dbReference type="InterPro" id="IPR050339">
    <property type="entry name" value="CC_SR_Kinase"/>
</dbReference>
<keyword evidence="3 8" id="KW-0418">Kinase</keyword>
<gene>
    <name evidence="8 10" type="ORF">P152DRAFT_364299</name>
</gene>
<dbReference type="Proteomes" id="UP000504638">
    <property type="component" value="Unplaced"/>
</dbReference>
<feature type="region of interest" description="Disordered" evidence="6">
    <location>
        <begin position="1"/>
        <end position="79"/>
    </location>
</feature>
<dbReference type="EMBL" id="ML975164">
    <property type="protein sequence ID" value="KAF1810792.1"/>
    <property type="molecule type" value="Genomic_DNA"/>
</dbReference>
<feature type="compositionally biased region" description="Low complexity" evidence="6">
    <location>
        <begin position="376"/>
        <end position="391"/>
    </location>
</feature>
<feature type="compositionally biased region" description="Polar residues" evidence="6">
    <location>
        <begin position="249"/>
        <end position="259"/>
    </location>
</feature>
<dbReference type="OrthoDB" id="5337378at2759"/>
<organism evidence="8">
    <name type="scientific">Eremomyces bilateralis CBS 781.70</name>
    <dbReference type="NCBI Taxonomy" id="1392243"/>
    <lineage>
        <taxon>Eukaryota</taxon>
        <taxon>Fungi</taxon>
        <taxon>Dikarya</taxon>
        <taxon>Ascomycota</taxon>
        <taxon>Pezizomycotina</taxon>
        <taxon>Dothideomycetes</taxon>
        <taxon>Dothideomycetes incertae sedis</taxon>
        <taxon>Eremomycetales</taxon>
        <taxon>Eremomycetaceae</taxon>
        <taxon>Eremomyces</taxon>
    </lineage>
</organism>
<feature type="compositionally biased region" description="Basic and acidic residues" evidence="6">
    <location>
        <begin position="188"/>
        <end position="198"/>
    </location>
</feature>
<keyword evidence="9" id="KW-1185">Reference proteome</keyword>
<feature type="region of interest" description="Disordered" evidence="6">
    <location>
        <begin position="957"/>
        <end position="1029"/>
    </location>
</feature>
<feature type="non-terminal residue" evidence="8">
    <location>
        <position position="1084"/>
    </location>
</feature>
<feature type="region of interest" description="Disordered" evidence="6">
    <location>
        <begin position="485"/>
        <end position="504"/>
    </location>
</feature>
<name>A0A6G1FYJ7_9PEZI</name>
<evidence type="ECO:0000259" key="7">
    <source>
        <dbReference type="PROSITE" id="PS50011"/>
    </source>
</evidence>
<dbReference type="PROSITE" id="PS00108">
    <property type="entry name" value="PROTEIN_KINASE_ST"/>
    <property type="match status" value="1"/>
</dbReference>
<dbReference type="PANTHER" id="PTHR11042">
    <property type="entry name" value="EUKARYOTIC TRANSLATION INITIATION FACTOR 2-ALPHA KINASE EIF2-ALPHA KINASE -RELATED"/>
    <property type="match status" value="1"/>
</dbReference>
<dbReference type="GO" id="GO:0110031">
    <property type="term" value="P:negative regulation of G2/MI transition of meiotic cell cycle"/>
    <property type="evidence" value="ECO:0007669"/>
    <property type="project" value="TreeGrafter"/>
</dbReference>
<dbReference type="Pfam" id="PF00069">
    <property type="entry name" value="Pkinase"/>
    <property type="match status" value="1"/>
</dbReference>
<evidence type="ECO:0000256" key="2">
    <source>
        <dbReference type="ARBA" id="ARBA00022741"/>
    </source>
</evidence>
<feature type="compositionally biased region" description="Polar residues" evidence="6">
    <location>
        <begin position="50"/>
        <end position="78"/>
    </location>
</feature>
<keyword evidence="1" id="KW-0808">Transferase</keyword>
<dbReference type="RefSeq" id="XP_033532423.1">
    <property type="nucleotide sequence ID" value="XM_033675407.1"/>
</dbReference>
<feature type="domain" description="Protein kinase" evidence="7">
    <location>
        <begin position="718"/>
        <end position="1065"/>
    </location>
</feature>
<dbReference type="GO" id="GO:0004713">
    <property type="term" value="F:protein tyrosine kinase activity"/>
    <property type="evidence" value="ECO:0007669"/>
    <property type="project" value="TreeGrafter"/>
</dbReference>
<feature type="compositionally biased region" description="Low complexity" evidence="6">
    <location>
        <begin position="279"/>
        <end position="299"/>
    </location>
</feature>
<feature type="region of interest" description="Disordered" evidence="6">
    <location>
        <begin position="326"/>
        <end position="430"/>
    </location>
</feature>
<feature type="region of interest" description="Disordered" evidence="6">
    <location>
        <begin position="92"/>
        <end position="230"/>
    </location>
</feature>
<feature type="compositionally biased region" description="Basic and acidic residues" evidence="6">
    <location>
        <begin position="599"/>
        <end position="608"/>
    </location>
</feature>